<dbReference type="GeneID" id="100900351"/>
<evidence type="ECO:0000256" key="1">
    <source>
        <dbReference type="ARBA" id="ARBA00004613"/>
    </source>
</evidence>
<keyword evidence="4" id="KW-0217">Developmental protein</keyword>
<dbReference type="FunFam" id="1.10.225.10:FF:000003">
    <property type="entry name" value="Mesencephalic astrocyte-derived neurotrophic factor"/>
    <property type="match status" value="1"/>
</dbReference>
<evidence type="ECO:0000256" key="5">
    <source>
        <dbReference type="ARBA" id="ARBA00022525"/>
    </source>
</evidence>
<dbReference type="SUPFAM" id="SSF68906">
    <property type="entry name" value="SAP domain"/>
    <property type="match status" value="1"/>
</dbReference>
<dbReference type="InterPro" id="IPR036361">
    <property type="entry name" value="SAP_dom_sf"/>
</dbReference>
<evidence type="ECO:0000256" key="4">
    <source>
        <dbReference type="ARBA" id="ARBA00022473"/>
    </source>
</evidence>
<evidence type="ECO:0000256" key="8">
    <source>
        <dbReference type="ARBA" id="ARBA00024999"/>
    </source>
</evidence>
<dbReference type="KEGG" id="goe:100900351"/>
<gene>
    <name evidence="13" type="primary">LOC100900351</name>
</gene>
<keyword evidence="12" id="KW-1185">Reference proteome</keyword>
<dbReference type="GO" id="GO:0005783">
    <property type="term" value="C:endoplasmic reticulum"/>
    <property type="evidence" value="ECO:0007669"/>
    <property type="project" value="TreeGrafter"/>
</dbReference>
<keyword evidence="6 10" id="KW-0732">Signal</keyword>
<evidence type="ECO:0000256" key="9">
    <source>
        <dbReference type="ARBA" id="ARBA00032923"/>
    </source>
</evidence>
<evidence type="ECO:0000256" key="6">
    <source>
        <dbReference type="ARBA" id="ARBA00022729"/>
    </source>
</evidence>
<keyword evidence="7" id="KW-1015">Disulfide bond</keyword>
<proteinExistence type="inferred from homology"/>
<sequence length="171" mass="19646">MKTIGWAILGFCVFATPSLALKEGECEVCVSVIEKLDKLLEPEEKTNQDAIEAKFRDFCLTSKKQDNRFCYYVGGLEESATKIVGELSKPLSWGMPALKVCEKLQKKDRQVCELRYEKTIDLKTVDLKKLKIRDLRKILSDFDESCDGCVEKSEFVHKVEVLRDLQMKQEL</sequence>
<protein>
    <recommendedName>
        <fullName evidence="3">Mesencephalic astrocyte-derived neurotrophic factor homolog</fullName>
    </recommendedName>
    <alternativeName>
        <fullName evidence="9">MANF/CDNF-like protein</fullName>
    </alternativeName>
</protein>
<dbReference type="InterPro" id="IPR019345">
    <property type="entry name" value="ARMET_C"/>
</dbReference>
<dbReference type="PANTHER" id="PTHR12990:SF5">
    <property type="entry name" value="MESENCEPHALIC ASTROCYTE-DERIVED NEUROTROPHIC FACTOR HOMOLOG"/>
    <property type="match status" value="1"/>
</dbReference>
<evidence type="ECO:0000256" key="2">
    <source>
        <dbReference type="ARBA" id="ARBA00005617"/>
    </source>
</evidence>
<dbReference type="GO" id="GO:0071542">
    <property type="term" value="P:dopaminergic neuron differentiation"/>
    <property type="evidence" value="ECO:0007669"/>
    <property type="project" value="TreeGrafter"/>
</dbReference>
<reference evidence="13" key="1">
    <citation type="submission" date="2025-08" db="UniProtKB">
        <authorList>
            <consortium name="RefSeq"/>
        </authorList>
    </citation>
    <scope>IDENTIFICATION</scope>
</reference>
<evidence type="ECO:0000256" key="7">
    <source>
        <dbReference type="ARBA" id="ARBA00023157"/>
    </source>
</evidence>
<keyword evidence="5" id="KW-0964">Secreted</keyword>
<comment type="subcellular location">
    <subcellularLocation>
        <location evidence="1">Secreted</location>
    </subcellularLocation>
</comment>
<name>A0AAJ6QUB2_9ACAR</name>
<dbReference type="Proteomes" id="UP000694867">
    <property type="component" value="Unplaced"/>
</dbReference>
<dbReference type="PROSITE" id="PS50222">
    <property type="entry name" value="EF_HAND_2"/>
    <property type="match status" value="1"/>
</dbReference>
<evidence type="ECO:0000256" key="10">
    <source>
        <dbReference type="SAM" id="SignalP"/>
    </source>
</evidence>
<feature type="domain" description="EF-hand" evidence="11">
    <location>
        <begin position="130"/>
        <end position="165"/>
    </location>
</feature>
<accession>A0AAJ6QUB2</accession>
<feature type="chain" id="PRO_5042554078" description="Mesencephalic astrocyte-derived neurotrophic factor homolog" evidence="10">
    <location>
        <begin position="21"/>
        <end position="171"/>
    </location>
</feature>
<evidence type="ECO:0000313" key="13">
    <source>
        <dbReference type="RefSeq" id="XP_003744273.1"/>
    </source>
</evidence>
<organism evidence="12 13">
    <name type="scientific">Galendromus occidentalis</name>
    <name type="common">western predatory mite</name>
    <dbReference type="NCBI Taxonomy" id="34638"/>
    <lineage>
        <taxon>Eukaryota</taxon>
        <taxon>Metazoa</taxon>
        <taxon>Ecdysozoa</taxon>
        <taxon>Arthropoda</taxon>
        <taxon>Chelicerata</taxon>
        <taxon>Arachnida</taxon>
        <taxon>Acari</taxon>
        <taxon>Parasitiformes</taxon>
        <taxon>Mesostigmata</taxon>
        <taxon>Gamasina</taxon>
        <taxon>Phytoseioidea</taxon>
        <taxon>Phytoseiidae</taxon>
        <taxon>Typhlodrominae</taxon>
        <taxon>Galendromus</taxon>
    </lineage>
</organism>
<dbReference type="InterPro" id="IPR018247">
    <property type="entry name" value="EF_Hand_1_Ca_BS"/>
</dbReference>
<dbReference type="PANTHER" id="PTHR12990">
    <property type="entry name" value="ARMET-LIKE PROTEIN"/>
    <property type="match status" value="1"/>
</dbReference>
<feature type="signal peptide" evidence="10">
    <location>
        <begin position="1"/>
        <end position="20"/>
    </location>
</feature>
<dbReference type="GO" id="GO:0005615">
    <property type="term" value="C:extracellular space"/>
    <property type="evidence" value="ECO:0007669"/>
    <property type="project" value="TreeGrafter"/>
</dbReference>
<comment type="function">
    <text evidence="8">Required during the maturation of the embryonic nervous system for maintenance of neuronal and cuticular connectivity. Essential for maintenance of dopaminergic neurons and dopamine levels.</text>
</comment>
<dbReference type="Gene3D" id="1.10.225.10">
    <property type="entry name" value="Saposin-like"/>
    <property type="match status" value="1"/>
</dbReference>
<dbReference type="Pfam" id="PF10208">
    <property type="entry name" value="ARMET_C"/>
    <property type="match status" value="1"/>
</dbReference>
<evidence type="ECO:0000256" key="3">
    <source>
        <dbReference type="ARBA" id="ARBA00014267"/>
    </source>
</evidence>
<dbReference type="CTD" id="7873"/>
<comment type="similarity">
    <text evidence="2">Belongs to the ARMET family.</text>
</comment>
<dbReference type="InterPro" id="IPR045333">
    <property type="entry name" value="ARMET-like"/>
</dbReference>
<dbReference type="GO" id="GO:0031175">
    <property type="term" value="P:neuron projection development"/>
    <property type="evidence" value="ECO:0007669"/>
    <property type="project" value="TreeGrafter"/>
</dbReference>
<dbReference type="InterPro" id="IPR045332">
    <property type="entry name" value="ARMET_N"/>
</dbReference>
<dbReference type="Gene3D" id="1.10.720.30">
    <property type="entry name" value="SAP domain"/>
    <property type="match status" value="1"/>
</dbReference>
<dbReference type="AlphaFoldDB" id="A0AAJ6QUB2"/>
<dbReference type="GO" id="GO:0005509">
    <property type="term" value="F:calcium ion binding"/>
    <property type="evidence" value="ECO:0007669"/>
    <property type="project" value="InterPro"/>
</dbReference>
<dbReference type="Pfam" id="PF20145">
    <property type="entry name" value="ARMET_N"/>
    <property type="match status" value="1"/>
</dbReference>
<evidence type="ECO:0000259" key="11">
    <source>
        <dbReference type="PROSITE" id="PS50222"/>
    </source>
</evidence>
<dbReference type="PROSITE" id="PS00018">
    <property type="entry name" value="EF_HAND_1"/>
    <property type="match status" value="1"/>
</dbReference>
<dbReference type="InterPro" id="IPR002048">
    <property type="entry name" value="EF_hand_dom"/>
</dbReference>
<dbReference type="RefSeq" id="XP_003744273.1">
    <property type="nucleotide sequence ID" value="XM_003744225.2"/>
</dbReference>
<evidence type="ECO:0000313" key="12">
    <source>
        <dbReference type="Proteomes" id="UP000694867"/>
    </source>
</evidence>